<reference evidence="1 2" key="1">
    <citation type="journal article" date="2021" name="Elife">
        <title>Chloroplast acquisition without the gene transfer in kleptoplastic sea slugs, Plakobranchus ocellatus.</title>
        <authorList>
            <person name="Maeda T."/>
            <person name="Takahashi S."/>
            <person name="Yoshida T."/>
            <person name="Shimamura S."/>
            <person name="Takaki Y."/>
            <person name="Nagai Y."/>
            <person name="Toyoda A."/>
            <person name="Suzuki Y."/>
            <person name="Arimoto A."/>
            <person name="Ishii H."/>
            <person name="Satoh N."/>
            <person name="Nishiyama T."/>
            <person name="Hasebe M."/>
            <person name="Maruyama T."/>
            <person name="Minagawa J."/>
            <person name="Obokata J."/>
            <person name="Shigenobu S."/>
        </authorList>
    </citation>
    <scope>NUCLEOTIDE SEQUENCE [LARGE SCALE GENOMIC DNA]</scope>
</reference>
<evidence type="ECO:0000313" key="2">
    <source>
        <dbReference type="Proteomes" id="UP000735302"/>
    </source>
</evidence>
<comment type="caution">
    <text evidence="1">The sequence shown here is derived from an EMBL/GenBank/DDBJ whole genome shotgun (WGS) entry which is preliminary data.</text>
</comment>
<dbReference type="AlphaFoldDB" id="A0AAV4CDW4"/>
<protein>
    <submittedName>
        <fullName evidence="1">Uncharacterized protein</fullName>
    </submittedName>
</protein>
<keyword evidence="2" id="KW-1185">Reference proteome</keyword>
<gene>
    <name evidence="1" type="ORF">PoB_005733400</name>
</gene>
<accession>A0AAV4CDW4</accession>
<dbReference type="Proteomes" id="UP000735302">
    <property type="component" value="Unassembled WGS sequence"/>
</dbReference>
<proteinExistence type="predicted"/>
<name>A0AAV4CDW4_9GAST</name>
<evidence type="ECO:0000313" key="1">
    <source>
        <dbReference type="EMBL" id="GFO30829.1"/>
    </source>
</evidence>
<dbReference type="EMBL" id="BLXT01006265">
    <property type="protein sequence ID" value="GFO30829.1"/>
    <property type="molecule type" value="Genomic_DNA"/>
</dbReference>
<organism evidence="1 2">
    <name type="scientific">Plakobranchus ocellatus</name>
    <dbReference type="NCBI Taxonomy" id="259542"/>
    <lineage>
        <taxon>Eukaryota</taxon>
        <taxon>Metazoa</taxon>
        <taxon>Spiralia</taxon>
        <taxon>Lophotrochozoa</taxon>
        <taxon>Mollusca</taxon>
        <taxon>Gastropoda</taxon>
        <taxon>Heterobranchia</taxon>
        <taxon>Euthyneura</taxon>
        <taxon>Panpulmonata</taxon>
        <taxon>Sacoglossa</taxon>
        <taxon>Placobranchoidea</taxon>
        <taxon>Plakobranchidae</taxon>
        <taxon>Plakobranchus</taxon>
    </lineage>
</organism>
<sequence length="123" mass="13852">MYTYQDDLRFADSSSGQGNGGGARTHDRRLPSDLRRAFYSPCHQQLGPSWGWLSATGEERKGRVLQSVAFILMHEKCQFQADSQPMTLGVCPEFVQLKQLLKFKFCLHCFGTRLSSSESSSIL</sequence>